<reference evidence="1 2" key="1">
    <citation type="submission" date="2019-04" db="EMBL/GenBank/DDBJ databases">
        <title>Geobacter ruber sp. nov., ferric-reducing bacteria isolated from paddy soil.</title>
        <authorList>
            <person name="Xu Z."/>
            <person name="Masuda Y."/>
            <person name="Itoh H."/>
            <person name="Senoo K."/>
        </authorList>
    </citation>
    <scope>NUCLEOTIDE SEQUENCE [LARGE SCALE GENOMIC DNA]</scope>
    <source>
        <strain evidence="1 2">Red88</strain>
    </source>
</reference>
<dbReference type="Proteomes" id="UP000324298">
    <property type="component" value="Unassembled WGS sequence"/>
</dbReference>
<dbReference type="OrthoDB" id="1550925at2"/>
<evidence type="ECO:0000313" key="1">
    <source>
        <dbReference type="EMBL" id="KAA0891409.1"/>
    </source>
</evidence>
<dbReference type="AlphaFoldDB" id="A0A5A9XH66"/>
<keyword evidence="2" id="KW-1185">Reference proteome</keyword>
<name>A0A5A9XH66_9BACT</name>
<organism evidence="1 2">
    <name type="scientific">Oryzomonas rubra</name>
    <dbReference type="NCBI Taxonomy" id="2509454"/>
    <lineage>
        <taxon>Bacteria</taxon>
        <taxon>Pseudomonadati</taxon>
        <taxon>Thermodesulfobacteriota</taxon>
        <taxon>Desulfuromonadia</taxon>
        <taxon>Geobacterales</taxon>
        <taxon>Geobacteraceae</taxon>
        <taxon>Oryzomonas</taxon>
    </lineage>
</organism>
<protein>
    <submittedName>
        <fullName evidence="1">Uncharacterized protein</fullName>
    </submittedName>
</protein>
<gene>
    <name evidence="1" type="ORF">ET418_11560</name>
</gene>
<dbReference type="RefSeq" id="WP_149307771.1">
    <property type="nucleotide sequence ID" value="NZ_SRSD01000006.1"/>
</dbReference>
<dbReference type="EMBL" id="SRSD01000006">
    <property type="protein sequence ID" value="KAA0891409.1"/>
    <property type="molecule type" value="Genomic_DNA"/>
</dbReference>
<sequence length="184" mass="21384">MKEKFEKFSQLVESGQVEIYNEFSLQHELGLYLRSAIQDAKVKVQFERNVSFFFDSINSFRKKEIDISIFLTDKSRKLCAIELKYPRNGQYPEQMFSFCRDIHFLEQLKVAGFEKAYFIVFADEKPFYEGKADGIYGYFRSGRTLSGTIQKPTGSRDDFIEIGGSYSVCWSTVRGDLKFAIVEV</sequence>
<comment type="caution">
    <text evidence="1">The sequence shown here is derived from an EMBL/GenBank/DDBJ whole genome shotgun (WGS) entry which is preliminary data.</text>
</comment>
<evidence type="ECO:0000313" key="2">
    <source>
        <dbReference type="Proteomes" id="UP000324298"/>
    </source>
</evidence>
<proteinExistence type="predicted"/>
<accession>A0A5A9XH66</accession>